<feature type="compositionally biased region" description="Pro residues" evidence="7">
    <location>
        <begin position="158"/>
        <end position="183"/>
    </location>
</feature>
<feature type="region of interest" description="Disordered" evidence="7">
    <location>
        <begin position="1432"/>
        <end position="1454"/>
    </location>
</feature>
<dbReference type="GO" id="GO:0008270">
    <property type="term" value="F:zinc ion binding"/>
    <property type="evidence" value="ECO:0007669"/>
    <property type="project" value="UniProtKB-KW"/>
</dbReference>
<keyword evidence="10" id="KW-1185">Reference proteome</keyword>
<dbReference type="PANTHER" id="PTHR47340:SF1">
    <property type="entry name" value="DUPLICATED HOMEODOMAIN-LIKE SUPERFAMILY PROTEIN"/>
    <property type="match status" value="1"/>
</dbReference>
<dbReference type="Gene3D" id="1.10.10.60">
    <property type="entry name" value="Homeodomain-like"/>
    <property type="match status" value="1"/>
</dbReference>
<keyword evidence="2" id="KW-0863">Zinc-finger</keyword>
<evidence type="ECO:0000259" key="8">
    <source>
        <dbReference type="PROSITE" id="PS51293"/>
    </source>
</evidence>
<feature type="domain" description="SANT" evidence="8">
    <location>
        <begin position="653"/>
        <end position="704"/>
    </location>
</feature>
<feature type="coiled-coil region" evidence="6">
    <location>
        <begin position="292"/>
        <end position="319"/>
    </location>
</feature>
<reference evidence="10" key="2">
    <citation type="journal article" date="2018" name="Plant J.">
        <title>The Sorghum bicolor reference genome: improved assembly, gene annotations, a transcriptome atlas, and signatures of genome organization.</title>
        <authorList>
            <person name="McCormick R.F."/>
            <person name="Truong S.K."/>
            <person name="Sreedasyam A."/>
            <person name="Jenkins J."/>
            <person name="Shu S."/>
            <person name="Sims D."/>
            <person name="Kennedy M."/>
            <person name="Amirebrahimi M."/>
            <person name="Weers B.D."/>
            <person name="McKinley B."/>
            <person name="Mattison A."/>
            <person name="Morishige D.T."/>
            <person name="Grimwood J."/>
            <person name="Schmutz J."/>
            <person name="Mullet J.E."/>
        </authorList>
    </citation>
    <scope>NUCLEOTIDE SEQUENCE [LARGE SCALE GENOMIC DNA]</scope>
    <source>
        <strain evidence="10">cv. BTx623</strain>
    </source>
</reference>
<name>A0A1Z5R1M0_SORBI</name>
<evidence type="ECO:0000256" key="6">
    <source>
        <dbReference type="SAM" id="Coils"/>
    </source>
</evidence>
<keyword evidence="6" id="KW-0175">Coiled coil</keyword>
<dbReference type="EMBL" id="CM000768">
    <property type="protein sequence ID" value="OQU77311.1"/>
    <property type="molecule type" value="Genomic_DNA"/>
</dbReference>
<evidence type="ECO:0000256" key="7">
    <source>
        <dbReference type="SAM" id="MobiDB-lite"/>
    </source>
</evidence>
<dbReference type="CDD" id="cd00167">
    <property type="entry name" value="SANT"/>
    <property type="match status" value="1"/>
</dbReference>
<dbReference type="ExpressionAtlas" id="A0A1Z5R1M0">
    <property type="expression patterns" value="baseline and differential"/>
</dbReference>
<feature type="compositionally biased region" description="Polar residues" evidence="7">
    <location>
        <begin position="1250"/>
        <end position="1285"/>
    </location>
</feature>
<dbReference type="PROSITE" id="PS51293">
    <property type="entry name" value="SANT"/>
    <property type="match status" value="2"/>
</dbReference>
<dbReference type="InterPro" id="IPR017884">
    <property type="entry name" value="SANT_dom"/>
</dbReference>
<feature type="compositionally biased region" description="Low complexity" evidence="7">
    <location>
        <begin position="566"/>
        <end position="582"/>
    </location>
</feature>
<dbReference type="Gene3D" id="1.20.58.1880">
    <property type="match status" value="1"/>
</dbReference>
<evidence type="ECO:0000256" key="1">
    <source>
        <dbReference type="ARBA" id="ARBA00022723"/>
    </source>
</evidence>
<gene>
    <name evidence="9" type="ORF">SORBI_3009G027300</name>
</gene>
<feature type="compositionally biased region" description="Polar residues" evidence="7">
    <location>
        <begin position="335"/>
        <end position="346"/>
    </location>
</feature>
<dbReference type="Proteomes" id="UP000000768">
    <property type="component" value="Chromosome 9"/>
</dbReference>
<dbReference type="Gramene" id="OQU77311">
    <property type="protein sequence ID" value="OQU77311"/>
    <property type="gene ID" value="SORBI_3009G027300"/>
</dbReference>
<reference evidence="9 10" key="1">
    <citation type="journal article" date="2009" name="Nature">
        <title>The Sorghum bicolor genome and the diversification of grasses.</title>
        <authorList>
            <person name="Paterson A.H."/>
            <person name="Bowers J.E."/>
            <person name="Bruggmann R."/>
            <person name="Dubchak I."/>
            <person name="Grimwood J."/>
            <person name="Gundlach H."/>
            <person name="Haberer G."/>
            <person name="Hellsten U."/>
            <person name="Mitros T."/>
            <person name="Poliakov A."/>
            <person name="Schmutz J."/>
            <person name="Spannagl M."/>
            <person name="Tang H."/>
            <person name="Wang X."/>
            <person name="Wicker T."/>
            <person name="Bharti A.K."/>
            <person name="Chapman J."/>
            <person name="Feltus F.A."/>
            <person name="Gowik U."/>
            <person name="Grigoriev I.V."/>
            <person name="Lyons E."/>
            <person name="Maher C.A."/>
            <person name="Martis M."/>
            <person name="Narechania A."/>
            <person name="Otillar R.P."/>
            <person name="Penning B.W."/>
            <person name="Salamov A.A."/>
            <person name="Wang Y."/>
            <person name="Zhang L."/>
            <person name="Carpita N.C."/>
            <person name="Freeling M."/>
            <person name="Gingle A.R."/>
            <person name="Hash C.T."/>
            <person name="Keller B."/>
            <person name="Klein P."/>
            <person name="Kresovich S."/>
            <person name="McCann M.C."/>
            <person name="Ming R."/>
            <person name="Peterson D.G."/>
            <person name="Mehboob-ur-Rahman"/>
            <person name="Ware D."/>
            <person name="Westhoff P."/>
            <person name="Mayer K.F."/>
            <person name="Messing J."/>
            <person name="Rokhsar D.S."/>
        </authorList>
    </citation>
    <scope>NUCLEOTIDE SEQUENCE [LARGE SCALE GENOMIC DNA]</scope>
    <source>
        <strain evidence="10">cv. BTx623</strain>
    </source>
</reference>
<keyword evidence="3" id="KW-0862">Zinc</keyword>
<dbReference type="InterPro" id="IPR001005">
    <property type="entry name" value="SANT/Myb"/>
</dbReference>
<dbReference type="SMART" id="SM00717">
    <property type="entry name" value="SANT"/>
    <property type="match status" value="2"/>
</dbReference>
<feature type="region of interest" description="Disordered" evidence="7">
    <location>
        <begin position="1"/>
        <end position="112"/>
    </location>
</feature>
<evidence type="ECO:0000256" key="2">
    <source>
        <dbReference type="ARBA" id="ARBA00022771"/>
    </source>
</evidence>
<dbReference type="Pfam" id="PF00249">
    <property type="entry name" value="Myb_DNA-binding"/>
    <property type="match status" value="2"/>
</dbReference>
<protein>
    <recommendedName>
        <fullName evidence="8">SANT domain-containing protein</fullName>
    </recommendedName>
</protein>
<dbReference type="SUPFAM" id="SSF46689">
    <property type="entry name" value="Homeodomain-like"/>
    <property type="match status" value="2"/>
</dbReference>
<feature type="region of interest" description="Disordered" evidence="7">
    <location>
        <begin position="127"/>
        <end position="183"/>
    </location>
</feature>
<feature type="region of interest" description="Disordered" evidence="7">
    <location>
        <begin position="552"/>
        <end position="591"/>
    </location>
</feature>
<dbReference type="PANTHER" id="PTHR47340">
    <property type="entry name" value="DUPLICATED HOMEODOMAIN-LIKE SUPERFAMILY PROTEIN"/>
    <property type="match status" value="1"/>
</dbReference>
<evidence type="ECO:0000256" key="5">
    <source>
        <dbReference type="ARBA" id="ARBA00023242"/>
    </source>
</evidence>
<keyword evidence="4" id="KW-0238">DNA-binding</keyword>
<keyword evidence="1" id="KW-0479">Metal-binding</keyword>
<feature type="region of interest" description="Disordered" evidence="7">
    <location>
        <begin position="1331"/>
        <end position="1357"/>
    </location>
</feature>
<accession>A0A1Z5R1M0</accession>
<organism evidence="9 10">
    <name type="scientific">Sorghum bicolor</name>
    <name type="common">Sorghum</name>
    <name type="synonym">Sorghum vulgare</name>
    <dbReference type="NCBI Taxonomy" id="4558"/>
    <lineage>
        <taxon>Eukaryota</taxon>
        <taxon>Viridiplantae</taxon>
        <taxon>Streptophyta</taxon>
        <taxon>Embryophyta</taxon>
        <taxon>Tracheophyta</taxon>
        <taxon>Spermatophyta</taxon>
        <taxon>Magnoliopsida</taxon>
        <taxon>Liliopsida</taxon>
        <taxon>Poales</taxon>
        <taxon>Poaceae</taxon>
        <taxon>PACMAD clade</taxon>
        <taxon>Panicoideae</taxon>
        <taxon>Andropogonodae</taxon>
        <taxon>Andropogoneae</taxon>
        <taxon>Sorghinae</taxon>
        <taxon>Sorghum</taxon>
    </lineage>
</organism>
<dbReference type="FunFam" id="1.10.10.60:FF:000012">
    <property type="entry name" value="Metastasis-associated 1 family, member 3"/>
    <property type="match status" value="1"/>
</dbReference>
<evidence type="ECO:0000313" key="9">
    <source>
        <dbReference type="EMBL" id="OQU77311.1"/>
    </source>
</evidence>
<evidence type="ECO:0000256" key="4">
    <source>
        <dbReference type="ARBA" id="ARBA00023125"/>
    </source>
</evidence>
<feature type="compositionally biased region" description="Pro residues" evidence="7">
    <location>
        <begin position="24"/>
        <end position="33"/>
    </location>
</feature>
<dbReference type="eggNOG" id="KOG1878">
    <property type="taxonomic scope" value="Eukaryota"/>
</dbReference>
<keyword evidence="5" id="KW-0539">Nucleus</keyword>
<proteinExistence type="predicted"/>
<feature type="domain" description="SANT" evidence="8">
    <location>
        <begin position="863"/>
        <end position="914"/>
    </location>
</feature>
<sequence length="1515" mass="163899">MRGSYRRSPYRGGYGSDFSRNHPEQPPPPPPRRSPLRSVAVPICYDPPGNRVDRGDRDNLPRVTPWRRRESRSEAADAVGQTTRLSASGKEASAQPLAVAGPHGTEDEAPRKKARLGWGQGLAKYEKQKVQGPVDPAEAVADGSPADGEQKTASLAPAPTPTPVPSVAPVPPAAPVPDPVPAPAPPAPPAAPVLLSAPVGCSSPVTAPPYCSSAPEDKSCEMMPNTVTNSTKDVLEADDKTFNNEFSIKLDQLGDDPVSSLANMLVELIQHDDSCSGDSNGPTSTCKLLLLKENISKEIEKTELEIDSLEGELKSVNTEALTTLEGSPTGVPHTENLSPSSGTSKVPGSVEICDTSDMIREPGELIGSPKVPVVQDADVKGADMMEIEAAPVHNAKTVPSEESAVSPGVAEGKACAAADLSSLKASEEAGSQNDIDNDRLETSSCHANADSMEIELSDDHKSDLLSSVTSANNDIAKEMNEVLFKSLPGDTPDLEMLASSHLLSQRKSDLIVKERLGVRKTRLRLKEQILTMKFKAYRHLWKEDVRLLSAKKQRSKSNKRIDQSNRTSQIGSQRQRSSNRSRLAMPAGNLSTFSTPEMSDVARKLFSEFQIKRCRNYLKMPALIIDEKEKECSRFLSKNGLVEDPVLVEKERVMINPWTQEEKEIFMEMLAKFGKDFSKISCFITHKTTADCVEFYYKHHKSDSFREVKKLLDLRQQQPTSNYLGAKSGQKWNPESNAASLDMLGAASVVAAHGLEYANRVEKISAKSLIRTSYGPNVPFVSKKSSDKECIDNVPLHERESVAADVLAGICGTLSPDGMGSCITSSADPGQKISMKRVEHVLSQENDKIVDEEDTLSDQECEVDPVDWNDDEKSIFIEAMNNYGKDFARISSCVKSKSYEQCKVFFSKARKSLGLDLIHQGAADVSMPASDTNGGRSDTDEACAVEMDSAICSTQSCSKIVIDVCPTEGAIGGPNSVIISKQAGEISNGCDVDAKIEEDEEEADKNCSIVDDKRSSDGTHQAVPIDINCPESTDKLQGTDDVVDQVNVHSSSAISSTTKHTMAMHSEVRSSLHSIEVLQTDKAEGTGTDPSQVEECSHHALDNTPMKTGNSGASDSGIKDNVHILNMTGTSTVSPAFTSSYQHSVPGDMPLLKPKPLVTPLTPKDLMPVQFSSVLPDPTAFRFEGIASITTPNFEDSGNRVSSALGAKDMSKYPAFKDPSGNQHDTLFRNIDGYVNHRLTTELPIFSERTASGNVSTSQTDRFNQTKFQNGRSSSLCLPNSSDGIQWSRKHEEIQEGSLRPCSRNTSSEGDEQQKRPGDVKLFGQILSQPSTLQSSGSLCNGSKSKPPSPKIDTSSVRLMNNPRDRVVCSSRPGITPHLGLEERSARSYGHLDGSTTQPEPLLVMAKCQRSLAGVPFYSAKNGTLGVFPDYQQPLVPPHQSDPKRQERFSDPQKRNGLELISGFQQPGRVARFGGAGILVSNVSDPVAAAIKAQYGPGSKIMGSDADPWKDIGSR</sequence>
<feature type="compositionally biased region" description="Basic and acidic residues" evidence="7">
    <location>
        <begin position="51"/>
        <end position="60"/>
    </location>
</feature>
<evidence type="ECO:0000313" key="10">
    <source>
        <dbReference type="Proteomes" id="UP000000768"/>
    </source>
</evidence>
<feature type="compositionally biased region" description="Basic and acidic residues" evidence="7">
    <location>
        <begin position="1441"/>
        <end position="1454"/>
    </location>
</feature>
<feature type="region of interest" description="Disordered" evidence="7">
    <location>
        <begin position="323"/>
        <end position="348"/>
    </location>
</feature>
<dbReference type="InterPro" id="IPR009057">
    <property type="entry name" value="Homeodomain-like_sf"/>
</dbReference>
<dbReference type="GO" id="GO:0005634">
    <property type="term" value="C:nucleus"/>
    <property type="evidence" value="ECO:0007669"/>
    <property type="project" value="UniProtKB-ARBA"/>
</dbReference>
<dbReference type="GO" id="GO:0003677">
    <property type="term" value="F:DNA binding"/>
    <property type="evidence" value="ECO:0007669"/>
    <property type="project" value="UniProtKB-KW"/>
</dbReference>
<evidence type="ECO:0000256" key="3">
    <source>
        <dbReference type="ARBA" id="ARBA00022833"/>
    </source>
</evidence>
<feature type="region of interest" description="Disordered" evidence="7">
    <location>
        <begin position="1250"/>
        <end position="1317"/>
    </location>
</feature>